<dbReference type="Pfam" id="PF12957">
    <property type="entry name" value="DUF3846"/>
    <property type="match status" value="1"/>
</dbReference>
<organism evidence="3 4">
    <name type="scientific">Streptomyces lavendulae subsp. lavendulae</name>
    <dbReference type="NCBI Taxonomy" id="58340"/>
    <lineage>
        <taxon>Bacteria</taxon>
        <taxon>Bacillati</taxon>
        <taxon>Actinomycetota</taxon>
        <taxon>Actinomycetes</taxon>
        <taxon>Kitasatosporales</taxon>
        <taxon>Streptomycetaceae</taxon>
        <taxon>Streptomyces</taxon>
    </lineage>
</organism>
<evidence type="ECO:0000313" key="4">
    <source>
        <dbReference type="Proteomes" id="UP000231791"/>
    </source>
</evidence>
<evidence type="ECO:0000313" key="2">
    <source>
        <dbReference type="EMBL" id="ATZ21935.1"/>
    </source>
</evidence>
<dbReference type="AlphaFoldDB" id="A0A2K8PSC0"/>
<dbReference type="GeneID" id="49388800"/>
<name>A0A2K8PSC0_STRLA</name>
<dbReference type="InterPro" id="IPR024559">
    <property type="entry name" value="DUF3846"/>
</dbReference>
<dbReference type="EMBL" id="CP024985">
    <property type="protein sequence ID" value="ATZ29636.1"/>
    <property type="molecule type" value="Genomic_DNA"/>
</dbReference>
<sequence length="131" mass="14261">MPSTKAVEPFALVIQTDGWFELADWSPPTTAAAALSCDLAHPVTITRNITLWVDQEALVHSLPVNVPATRILRTLGAARAPYFGPVLFTGRTDHLAACGADGLTQNQALALIEQYLTRTAITIPQQRQRTR</sequence>
<evidence type="ECO:0000259" key="1">
    <source>
        <dbReference type="Pfam" id="PF12957"/>
    </source>
</evidence>
<dbReference type="KEGG" id="slx:SLAV_00025"/>
<evidence type="ECO:0000313" key="3">
    <source>
        <dbReference type="EMBL" id="ATZ29636.1"/>
    </source>
</evidence>
<dbReference type="Proteomes" id="UP000231791">
    <property type="component" value="Chromosome"/>
</dbReference>
<dbReference type="RefSeq" id="WP_030242260.1">
    <property type="nucleotide sequence ID" value="NZ_CP024985.1"/>
</dbReference>
<accession>A0A2K8PSC0</accession>
<reference evidence="3 4" key="1">
    <citation type="submission" date="2017-11" db="EMBL/GenBank/DDBJ databases">
        <title>Complete genome sequence of Streptomyces lavendulae subsp. lavendulae CCM 3239 (formerly 'Streptomyces aureofaciens CCM 3239'), the producer of the angucycline-type antibiotic auricin.</title>
        <authorList>
            <person name="Busche T."/>
            <person name="Novakova R."/>
            <person name="Al'Dilaimi A."/>
            <person name="Homerova D."/>
            <person name="Feckova L."/>
            <person name="Rezuchova B."/>
            <person name="Mingyar E."/>
            <person name="Csolleiova D."/>
            <person name="Bekeova C."/>
            <person name="Winkler A."/>
            <person name="Sevcikova B."/>
            <person name="Kalinowski J."/>
            <person name="Kormanec J."/>
            <person name="Ruckert C."/>
        </authorList>
    </citation>
    <scope>NUCLEOTIDE SEQUENCE [LARGE SCALE GENOMIC DNA]</scope>
    <source>
        <strain evidence="3 4">CCM 3239</strain>
    </source>
</reference>
<proteinExistence type="predicted"/>
<feature type="domain" description="DUF3846" evidence="1">
    <location>
        <begin position="11"/>
        <end position="94"/>
    </location>
</feature>
<dbReference type="EMBL" id="CP024985">
    <property type="protein sequence ID" value="ATZ21935.1"/>
    <property type="molecule type" value="Genomic_DNA"/>
</dbReference>
<dbReference type="OrthoDB" id="5121495at2"/>
<dbReference type="KEGG" id="slx:SLAV_39365"/>
<protein>
    <recommendedName>
        <fullName evidence="1">DUF3846 domain-containing protein</fullName>
    </recommendedName>
</protein>
<keyword evidence="4" id="KW-1185">Reference proteome</keyword>
<gene>
    <name evidence="2" type="ORF">SLAV_00025</name>
    <name evidence="3" type="ORF">SLAV_39365</name>
</gene>